<dbReference type="PANTHER" id="PTHR43179:SF12">
    <property type="entry name" value="GALACTOFURANOSYLTRANSFERASE GLFT2"/>
    <property type="match status" value="1"/>
</dbReference>
<dbReference type="Gene3D" id="3.90.550.60">
    <property type="match status" value="1"/>
</dbReference>
<evidence type="ECO:0000259" key="5">
    <source>
        <dbReference type="Pfam" id="PF17994"/>
    </source>
</evidence>
<dbReference type="Pfam" id="PF13641">
    <property type="entry name" value="Glyco_tranf_2_3"/>
    <property type="match status" value="1"/>
</dbReference>
<gene>
    <name evidence="7" type="ORF">EV139_3159</name>
</gene>
<dbReference type="Pfam" id="PF17994">
    <property type="entry name" value="Glft2_N"/>
    <property type="match status" value="1"/>
</dbReference>
<dbReference type="SUPFAM" id="SSF53448">
    <property type="entry name" value="Nucleotide-diphospho-sugar transferases"/>
    <property type="match status" value="1"/>
</dbReference>
<organism evidence="7 8">
    <name type="scientific">Leucobacter luti</name>
    <dbReference type="NCBI Taxonomy" id="340320"/>
    <lineage>
        <taxon>Bacteria</taxon>
        <taxon>Bacillati</taxon>
        <taxon>Actinomycetota</taxon>
        <taxon>Actinomycetes</taxon>
        <taxon>Micrococcales</taxon>
        <taxon>Microbacteriaceae</taxon>
        <taxon>Leucobacter</taxon>
    </lineage>
</organism>
<reference evidence="7 8" key="1">
    <citation type="journal article" date="2015" name="Stand. Genomic Sci.">
        <title>Genomic Encyclopedia of Bacterial and Archaeal Type Strains, Phase III: the genomes of soil and plant-associated and newly described type strains.</title>
        <authorList>
            <person name="Whitman W.B."/>
            <person name="Woyke T."/>
            <person name="Klenk H.P."/>
            <person name="Zhou Y."/>
            <person name="Lilburn T.G."/>
            <person name="Beck B.J."/>
            <person name="De Vos P."/>
            <person name="Vandamme P."/>
            <person name="Eisen J.A."/>
            <person name="Garrity G."/>
            <person name="Hugenholtz P."/>
            <person name="Kyrpides N.C."/>
        </authorList>
    </citation>
    <scope>NUCLEOTIDE SEQUENCE [LARGE SCALE GENOMIC DNA]</scope>
    <source>
        <strain evidence="7 8">RF6</strain>
    </source>
</reference>
<evidence type="ECO:0000256" key="3">
    <source>
        <dbReference type="ARBA" id="ARBA00022676"/>
    </source>
</evidence>
<evidence type="ECO:0000256" key="4">
    <source>
        <dbReference type="ARBA" id="ARBA00022679"/>
    </source>
</evidence>
<dbReference type="PANTHER" id="PTHR43179">
    <property type="entry name" value="RHAMNOSYLTRANSFERASE WBBL"/>
    <property type="match status" value="1"/>
</dbReference>
<accession>A0A4Q7THS7</accession>
<dbReference type="Proteomes" id="UP000291832">
    <property type="component" value="Unassembled WGS sequence"/>
</dbReference>
<proteinExistence type="inferred from homology"/>
<keyword evidence="8" id="KW-1185">Reference proteome</keyword>
<name>A0A4Q7THS7_9MICO</name>
<protein>
    <submittedName>
        <fullName evidence="7">Galactofuranosylgalactofuranosylrhamnosyl-N-acetylglucosaminyl-diphospho-decaprenol beta-1,5/1,6-galactofuranosyltransferase</fullName>
    </submittedName>
</protein>
<dbReference type="GO" id="GO:0016757">
    <property type="term" value="F:glycosyltransferase activity"/>
    <property type="evidence" value="ECO:0007669"/>
    <property type="project" value="UniProtKB-KW"/>
</dbReference>
<dbReference type="AlphaFoldDB" id="A0A4Q7THS7"/>
<dbReference type="EMBL" id="SHKI01000009">
    <property type="protein sequence ID" value="RZT59487.1"/>
    <property type="molecule type" value="Genomic_DNA"/>
</dbReference>
<dbReference type="OrthoDB" id="3225550at2"/>
<comment type="pathway">
    <text evidence="1">Cell wall biogenesis; cell wall polysaccharide biosynthesis.</text>
</comment>
<keyword evidence="4 7" id="KW-0808">Transferase</keyword>
<dbReference type="InterPro" id="IPR040492">
    <property type="entry name" value="GlfT2_N"/>
</dbReference>
<comment type="caution">
    <text evidence="7">The sequence shown here is derived from an EMBL/GenBank/DDBJ whole genome shotgun (WGS) entry which is preliminary data.</text>
</comment>
<evidence type="ECO:0000313" key="7">
    <source>
        <dbReference type="EMBL" id="RZT59487.1"/>
    </source>
</evidence>
<evidence type="ECO:0000256" key="2">
    <source>
        <dbReference type="ARBA" id="ARBA00006739"/>
    </source>
</evidence>
<feature type="domain" description="Galactofuranosyltransferase GlfT2 N-terminal" evidence="5">
    <location>
        <begin position="39"/>
        <end position="158"/>
    </location>
</feature>
<feature type="domain" description="Galactofuranosyltransferase-2 C-terminal" evidence="6">
    <location>
        <begin position="434"/>
        <end position="633"/>
    </location>
</feature>
<evidence type="ECO:0000256" key="1">
    <source>
        <dbReference type="ARBA" id="ARBA00004776"/>
    </source>
</evidence>
<evidence type="ECO:0000259" key="6">
    <source>
        <dbReference type="Pfam" id="PF19320"/>
    </source>
</evidence>
<comment type="similarity">
    <text evidence="2">Belongs to the glycosyltransferase 2 family.</text>
</comment>
<dbReference type="RefSeq" id="WP_130455845.1">
    <property type="nucleotide sequence ID" value="NZ_QYAG01000002.1"/>
</dbReference>
<keyword evidence="3" id="KW-0328">Glycosyltransferase</keyword>
<sequence length="635" mass="71824">MPTTLQSIVFPLTQDPDVLPLYADAETWSKIGGRHVRLSENAHIDTVLSRSSARVKSGERVSYASYFNAFPAAYWQRWTVVDRVRLTLRTSGPGTIIVYRSNAGGVQQRVDSQPVQGAGVESVFELPLTMFSDGGWYWFDLIASSEDLVLEAGTWTTDAAPVVTGKLSLGMTTYNKPDYCVATLANIAENPALLEGIDRIFLVDQGTQKVRDQAGFDEVAEALGEQLQVIEQGNLGGSGGFSRSMSETLEREDTDFLMLLDDDVEFETESALRALQFGRFSREPVIVGGHMFDLLDKPVLHAWAEVVRPDPFMWGPSFEEQHRHDFRKRNLRQTKWMHARLDADYNGWWMCMIPKRVIAEIGLSLPVFIKWDDAEYGLRAKAAGYRTVSLPGVALWHVSWLDKDDSQDWQAFFHTRNRIVAGLLHSDRPGSGQLLQNSGRQDIKKLLNMQYYAVQLAVDGMRSVLRGPDGMHDDISRDMPEARATAKDFPETRVYRPGDPETPIAVGGRALPLIDEPEDSPKGLSLGLFTLRMVPKHWRRASAEADQRAPELEYSKRDALWWRIPNHTSVIVGAADGSGKMWYRHDRAKFRRLLRESRALSRKIEKDWDRLAAEYRAALPHITSVSEWRKTFDGR</sequence>
<dbReference type="InterPro" id="IPR045699">
    <property type="entry name" value="GlfT2_C"/>
</dbReference>
<dbReference type="InterPro" id="IPR029044">
    <property type="entry name" value="Nucleotide-diphossugar_trans"/>
</dbReference>
<dbReference type="Pfam" id="PF19320">
    <property type="entry name" value="GlfT2_domain3"/>
    <property type="match status" value="1"/>
</dbReference>
<evidence type="ECO:0000313" key="8">
    <source>
        <dbReference type="Proteomes" id="UP000291832"/>
    </source>
</evidence>